<keyword evidence="2" id="KW-0472">Membrane</keyword>
<organism evidence="3 4">
    <name type="scientific">Vigna angularis var. angularis</name>
    <dbReference type="NCBI Taxonomy" id="157739"/>
    <lineage>
        <taxon>Eukaryota</taxon>
        <taxon>Viridiplantae</taxon>
        <taxon>Streptophyta</taxon>
        <taxon>Embryophyta</taxon>
        <taxon>Tracheophyta</taxon>
        <taxon>Spermatophyta</taxon>
        <taxon>Magnoliopsida</taxon>
        <taxon>eudicotyledons</taxon>
        <taxon>Gunneridae</taxon>
        <taxon>Pentapetalae</taxon>
        <taxon>rosids</taxon>
        <taxon>fabids</taxon>
        <taxon>Fabales</taxon>
        <taxon>Fabaceae</taxon>
        <taxon>Papilionoideae</taxon>
        <taxon>50 kb inversion clade</taxon>
        <taxon>NPAAA clade</taxon>
        <taxon>indigoferoid/millettioid clade</taxon>
        <taxon>Phaseoleae</taxon>
        <taxon>Vigna</taxon>
    </lineage>
</organism>
<proteinExistence type="predicted"/>
<protein>
    <submittedName>
        <fullName evidence="3">Uncharacterized protein</fullName>
    </submittedName>
</protein>
<name>A0A0S3RMT0_PHAAN</name>
<keyword evidence="2" id="KW-1133">Transmembrane helix</keyword>
<evidence type="ECO:0000256" key="1">
    <source>
        <dbReference type="SAM" id="MobiDB-lite"/>
    </source>
</evidence>
<keyword evidence="2" id="KW-0812">Transmembrane</keyword>
<dbReference type="AlphaFoldDB" id="A0A0S3RMT0"/>
<gene>
    <name evidence="3" type="primary">Vigan.03G181200</name>
    <name evidence="3" type="ORF">VIGAN_03181200</name>
</gene>
<evidence type="ECO:0000313" key="4">
    <source>
        <dbReference type="Proteomes" id="UP000291084"/>
    </source>
</evidence>
<feature type="region of interest" description="Disordered" evidence="1">
    <location>
        <begin position="120"/>
        <end position="156"/>
    </location>
</feature>
<accession>A0A0S3RMT0</accession>
<feature type="compositionally biased region" description="Acidic residues" evidence="1">
    <location>
        <begin position="8"/>
        <end position="17"/>
    </location>
</feature>
<feature type="compositionally biased region" description="Pro residues" evidence="1">
    <location>
        <begin position="128"/>
        <end position="141"/>
    </location>
</feature>
<evidence type="ECO:0000313" key="3">
    <source>
        <dbReference type="EMBL" id="BAT81901.1"/>
    </source>
</evidence>
<reference evidence="3 4" key="1">
    <citation type="journal article" date="2015" name="Sci. Rep.">
        <title>The power of single molecule real-time sequencing technology in the de novo assembly of a eukaryotic genome.</title>
        <authorList>
            <person name="Sakai H."/>
            <person name="Naito K."/>
            <person name="Ogiso-Tanaka E."/>
            <person name="Takahashi Y."/>
            <person name="Iseki K."/>
            <person name="Muto C."/>
            <person name="Satou K."/>
            <person name="Teruya K."/>
            <person name="Shiroma A."/>
            <person name="Shimoji M."/>
            <person name="Hirano T."/>
            <person name="Itoh T."/>
            <person name="Kaga A."/>
            <person name="Tomooka N."/>
        </authorList>
    </citation>
    <scope>NUCLEOTIDE SEQUENCE [LARGE SCALE GENOMIC DNA]</scope>
    <source>
        <strain evidence="4">cv. Shumari</strain>
    </source>
</reference>
<feature type="transmembrane region" description="Helical" evidence="2">
    <location>
        <begin position="66"/>
        <end position="88"/>
    </location>
</feature>
<evidence type="ECO:0000256" key="2">
    <source>
        <dbReference type="SAM" id="Phobius"/>
    </source>
</evidence>
<dbReference type="EMBL" id="AP015036">
    <property type="protein sequence ID" value="BAT81901.1"/>
    <property type="molecule type" value="Genomic_DNA"/>
</dbReference>
<dbReference type="Proteomes" id="UP000291084">
    <property type="component" value="Chromosome 3"/>
</dbReference>
<keyword evidence="4" id="KW-1185">Reference proteome</keyword>
<feature type="region of interest" description="Disordered" evidence="1">
    <location>
        <begin position="1"/>
        <end position="22"/>
    </location>
</feature>
<sequence length="182" mass="20385">MDVRYMKEEDDDDGDGVGDERDDARGSKTILIHITLLTLPLLLSRSRSDLKATTPPLRCFAFTVPFSFFLFFSLAQISFSQFLFFSILSRSNLKATTPPLRLSVATTPLLHRRHISFNASESHGCIPPRNPNPSRLPPRNPNPTTNRHPTGRDLTPPTDAILDLVLFVDRLVRPVPVVEPLA</sequence>